<comment type="caution">
    <text evidence="1">The sequence shown here is derived from an EMBL/GenBank/DDBJ whole genome shotgun (WGS) entry which is preliminary data.</text>
</comment>
<evidence type="ECO:0000313" key="1">
    <source>
        <dbReference type="EMBL" id="KAI0053211.1"/>
    </source>
</evidence>
<name>A0ACB8SAN9_9AGAM</name>
<organism evidence="1 2">
    <name type="scientific">Auriscalpium vulgare</name>
    <dbReference type="NCBI Taxonomy" id="40419"/>
    <lineage>
        <taxon>Eukaryota</taxon>
        <taxon>Fungi</taxon>
        <taxon>Dikarya</taxon>
        <taxon>Basidiomycota</taxon>
        <taxon>Agaricomycotina</taxon>
        <taxon>Agaricomycetes</taxon>
        <taxon>Russulales</taxon>
        <taxon>Auriscalpiaceae</taxon>
        <taxon>Auriscalpium</taxon>
    </lineage>
</organism>
<proteinExistence type="predicted"/>
<accession>A0ACB8SAN9</accession>
<evidence type="ECO:0000313" key="2">
    <source>
        <dbReference type="Proteomes" id="UP000814033"/>
    </source>
</evidence>
<reference evidence="1" key="1">
    <citation type="submission" date="2021-02" db="EMBL/GenBank/DDBJ databases">
        <authorList>
            <consortium name="DOE Joint Genome Institute"/>
            <person name="Ahrendt S."/>
            <person name="Looney B.P."/>
            <person name="Miyauchi S."/>
            <person name="Morin E."/>
            <person name="Drula E."/>
            <person name="Courty P.E."/>
            <person name="Chicoki N."/>
            <person name="Fauchery L."/>
            <person name="Kohler A."/>
            <person name="Kuo A."/>
            <person name="Labutti K."/>
            <person name="Pangilinan J."/>
            <person name="Lipzen A."/>
            <person name="Riley R."/>
            <person name="Andreopoulos W."/>
            <person name="He G."/>
            <person name="Johnson J."/>
            <person name="Barry K.W."/>
            <person name="Grigoriev I.V."/>
            <person name="Nagy L."/>
            <person name="Hibbett D."/>
            <person name="Henrissat B."/>
            <person name="Matheny P.B."/>
            <person name="Labbe J."/>
            <person name="Martin F."/>
        </authorList>
    </citation>
    <scope>NUCLEOTIDE SEQUENCE</scope>
    <source>
        <strain evidence="1">FP105234-sp</strain>
    </source>
</reference>
<dbReference type="Proteomes" id="UP000814033">
    <property type="component" value="Unassembled WGS sequence"/>
</dbReference>
<keyword evidence="2" id="KW-1185">Reference proteome</keyword>
<reference evidence="1" key="2">
    <citation type="journal article" date="2022" name="New Phytol.">
        <title>Evolutionary transition to the ectomycorrhizal habit in the genomes of a hyperdiverse lineage of mushroom-forming fungi.</title>
        <authorList>
            <person name="Looney B."/>
            <person name="Miyauchi S."/>
            <person name="Morin E."/>
            <person name="Drula E."/>
            <person name="Courty P.E."/>
            <person name="Kohler A."/>
            <person name="Kuo A."/>
            <person name="LaButti K."/>
            <person name="Pangilinan J."/>
            <person name="Lipzen A."/>
            <person name="Riley R."/>
            <person name="Andreopoulos W."/>
            <person name="He G."/>
            <person name="Johnson J."/>
            <person name="Nolan M."/>
            <person name="Tritt A."/>
            <person name="Barry K.W."/>
            <person name="Grigoriev I.V."/>
            <person name="Nagy L.G."/>
            <person name="Hibbett D."/>
            <person name="Henrissat B."/>
            <person name="Matheny P.B."/>
            <person name="Labbe J."/>
            <person name="Martin F.M."/>
        </authorList>
    </citation>
    <scope>NUCLEOTIDE SEQUENCE</scope>
    <source>
        <strain evidence="1">FP105234-sp</strain>
    </source>
</reference>
<gene>
    <name evidence="1" type="ORF">FA95DRAFT_1552708</name>
</gene>
<protein>
    <submittedName>
        <fullName evidence="1">Uncharacterized protein</fullName>
    </submittedName>
</protein>
<sequence length="713" mass="76855">MSAPRSSNMPFFAAASAPSTPAYTTRPQQPNDGPPPVTPQRIPRAQRHHTQLQNYFQSPITPASTLSTPYTPLSLRSSWGNSSASALTTPSSVASAKRNGLASSSPKLNIANYENAFGSNSQSRADTLEDWRSRANENGIRVGAGREAYFGDEVLSAPAILTQRRSRAQTLVHQAASPSSPQVRHDAQPQTPARRTLATLNTPPPRASNINLLKLKGSFTDPAYPRRRPAFGQTDLFDIHEDAYAPYPDSFTPSHSLSLPLSLNDPFDAPLPTISEAFPQSSLYHLLERNETPPPRDESSCSVCGNASSSLAELEPCSHVLCSACLTSALNIVGEKDMECAVCKKGVANFQLRSSGPKSGSPSAHRGQPRTPSFGSNDIDGLMNPFNFFDVQRASTPNGANRRQVLQRPGEFPVLRIDNVPWDITPPAIAAWLKHPTRRVHVLLDRKGKTLSHAYVEMADEDAARAALRTAQNSVLGKGKRARGVTVTRSGQEELMKALFPSWQGSFDGSRPSIAGLSNEHVIAALEHGLLTESELKSLLHLIRSPDSHFLKVPSLPYHSLIGVLSKFPSDADSRLFWSGASRDMLFAAIRILASGGDRMQTTAVGNDPDILSQILEAAFNCDAFTGEQRQTIANLVDTSQAVLPHSPASSATGLSSRGDPHTPDSASVRGSGGMRPHHQRHHSPFGGLAQEFGVEPQLIEALAQRLSGMSGM</sequence>
<dbReference type="EMBL" id="MU275841">
    <property type="protein sequence ID" value="KAI0053211.1"/>
    <property type="molecule type" value="Genomic_DNA"/>
</dbReference>